<comment type="caution">
    <text evidence="2">The sequence shown here is derived from an EMBL/GenBank/DDBJ whole genome shotgun (WGS) entry which is preliminary data.</text>
</comment>
<feature type="transmembrane region" description="Helical" evidence="1">
    <location>
        <begin position="12"/>
        <end position="29"/>
    </location>
</feature>
<protein>
    <submittedName>
        <fullName evidence="2">Uncharacterized protein</fullName>
    </submittedName>
</protein>
<sequence>MITPARMINNAFLLDSTIMVFFIYVYYSLKTSRLTNTPIFYQKKFPACFSFKFQELFTRKIQIKKRRPFRAVFFLYQHCLFSANHINSKVKI</sequence>
<dbReference type="Proteomes" id="UP000537204">
    <property type="component" value="Unassembled WGS sequence"/>
</dbReference>
<gene>
    <name evidence="2" type="ORF">HDE68_000396</name>
</gene>
<evidence type="ECO:0000313" key="3">
    <source>
        <dbReference type="Proteomes" id="UP000537204"/>
    </source>
</evidence>
<reference evidence="2 3" key="1">
    <citation type="submission" date="2020-08" db="EMBL/GenBank/DDBJ databases">
        <title>Genomic Encyclopedia of Type Strains, Phase IV (KMG-V): Genome sequencing to study the core and pangenomes of soil and plant-associated prokaryotes.</title>
        <authorList>
            <person name="Whitman W."/>
        </authorList>
    </citation>
    <scope>NUCLEOTIDE SEQUENCE [LARGE SCALE GENOMIC DNA]</scope>
    <source>
        <strain evidence="2 3">S3M1</strain>
    </source>
</reference>
<organism evidence="2 3">
    <name type="scientific">Pedobacter cryoconitis</name>
    <dbReference type="NCBI Taxonomy" id="188932"/>
    <lineage>
        <taxon>Bacteria</taxon>
        <taxon>Pseudomonadati</taxon>
        <taxon>Bacteroidota</taxon>
        <taxon>Sphingobacteriia</taxon>
        <taxon>Sphingobacteriales</taxon>
        <taxon>Sphingobacteriaceae</taxon>
        <taxon>Pedobacter</taxon>
    </lineage>
</organism>
<keyword evidence="1" id="KW-0472">Membrane</keyword>
<dbReference type="AlphaFoldDB" id="A0A7W8ZID1"/>
<proteinExistence type="predicted"/>
<evidence type="ECO:0000256" key="1">
    <source>
        <dbReference type="SAM" id="Phobius"/>
    </source>
</evidence>
<evidence type="ECO:0000313" key="2">
    <source>
        <dbReference type="EMBL" id="MBB5634511.1"/>
    </source>
</evidence>
<name>A0A7W8ZID1_9SPHI</name>
<dbReference type="EMBL" id="JACHCE010000001">
    <property type="protein sequence ID" value="MBB5634511.1"/>
    <property type="molecule type" value="Genomic_DNA"/>
</dbReference>
<keyword evidence="1" id="KW-0812">Transmembrane</keyword>
<keyword evidence="1" id="KW-1133">Transmembrane helix</keyword>
<accession>A0A7W8ZID1</accession>